<dbReference type="Gene3D" id="2.40.170.20">
    <property type="entry name" value="TonB-dependent receptor, beta-barrel domain"/>
    <property type="match status" value="1"/>
</dbReference>
<proteinExistence type="predicted"/>
<feature type="domain" description="TonB-dependent receptor-like beta-barrel" evidence="4">
    <location>
        <begin position="8"/>
        <end position="136"/>
    </location>
</feature>
<keyword evidence="6" id="KW-1185">Reference proteome</keyword>
<accession>A0ABU3SXP2</accession>
<sequence>MSVLSVTVKAQSIRGLNLTTVKTTTSYLSILSGLGVNINYTYVDSKNDPEKLIASDDYSEPFPQAWTPKHSSNSTIFWQGNGLELRLAHRYNSVQLASETATVSGAAWQDSTNRLDFSASYRLNKDVQFTFHALNLTDDVRRTFYTSTKTLIPSGAVNYADDYTSDTRGDVIWNEGNALDGNVDKSRTISEYKTGINYRVGVRVNF</sequence>
<reference evidence="5 6" key="1">
    <citation type="submission" date="2023-10" db="EMBL/GenBank/DDBJ databases">
        <title>Glaciecola aquimarina strain GGW-M5 nov., isolated from a coastal seawater.</title>
        <authorList>
            <person name="Bayburt H."/>
            <person name="Kim J.M."/>
            <person name="Choi B.J."/>
            <person name="Jeon C.O."/>
        </authorList>
    </citation>
    <scope>NUCLEOTIDE SEQUENCE [LARGE SCALE GENOMIC DNA]</scope>
    <source>
        <strain evidence="5 6">KCTC 32108</strain>
    </source>
</reference>
<keyword evidence="3" id="KW-0998">Cell outer membrane</keyword>
<comment type="caution">
    <text evidence="5">The sequence shown here is derived from an EMBL/GenBank/DDBJ whole genome shotgun (WGS) entry which is preliminary data.</text>
</comment>
<evidence type="ECO:0000313" key="6">
    <source>
        <dbReference type="Proteomes" id="UP001247805"/>
    </source>
</evidence>
<evidence type="ECO:0000259" key="4">
    <source>
        <dbReference type="Pfam" id="PF00593"/>
    </source>
</evidence>
<evidence type="ECO:0000256" key="2">
    <source>
        <dbReference type="ARBA" id="ARBA00023136"/>
    </source>
</evidence>
<dbReference type="InterPro" id="IPR036942">
    <property type="entry name" value="Beta-barrel_TonB_sf"/>
</dbReference>
<organism evidence="5 6">
    <name type="scientific">Paraglaciecola aquimarina</name>
    <dbReference type="NCBI Taxonomy" id="1235557"/>
    <lineage>
        <taxon>Bacteria</taxon>
        <taxon>Pseudomonadati</taxon>
        <taxon>Pseudomonadota</taxon>
        <taxon>Gammaproteobacteria</taxon>
        <taxon>Alteromonadales</taxon>
        <taxon>Alteromonadaceae</taxon>
        <taxon>Paraglaciecola</taxon>
    </lineage>
</organism>
<keyword evidence="2" id="KW-0472">Membrane</keyword>
<name>A0ABU3SXP2_9ALTE</name>
<dbReference type="Pfam" id="PF00593">
    <property type="entry name" value="TonB_dep_Rec_b-barrel"/>
    <property type="match status" value="1"/>
</dbReference>
<protein>
    <submittedName>
        <fullName evidence="5">TonB-dependent receptor</fullName>
    </submittedName>
</protein>
<dbReference type="InterPro" id="IPR000531">
    <property type="entry name" value="Beta-barrel_TonB"/>
</dbReference>
<comment type="subcellular location">
    <subcellularLocation>
        <location evidence="1">Cell outer membrane</location>
    </subcellularLocation>
</comment>
<gene>
    <name evidence="5" type="ORF">RS130_13345</name>
</gene>
<dbReference type="PANTHER" id="PTHR40980:SF3">
    <property type="entry name" value="TONB-DEPENDENT RECEPTOR-LIKE BETA-BARREL DOMAIN-CONTAINING PROTEIN"/>
    <property type="match status" value="1"/>
</dbReference>
<dbReference type="Proteomes" id="UP001247805">
    <property type="component" value="Unassembled WGS sequence"/>
</dbReference>
<dbReference type="SUPFAM" id="SSF56935">
    <property type="entry name" value="Porins"/>
    <property type="match status" value="1"/>
</dbReference>
<evidence type="ECO:0000256" key="1">
    <source>
        <dbReference type="ARBA" id="ARBA00004442"/>
    </source>
</evidence>
<evidence type="ECO:0000256" key="3">
    <source>
        <dbReference type="ARBA" id="ARBA00023237"/>
    </source>
</evidence>
<dbReference type="PANTHER" id="PTHR40980">
    <property type="entry name" value="PLUG DOMAIN-CONTAINING PROTEIN"/>
    <property type="match status" value="1"/>
</dbReference>
<keyword evidence="5" id="KW-0675">Receptor</keyword>
<dbReference type="EMBL" id="JAWDIO010000002">
    <property type="protein sequence ID" value="MDU0354771.1"/>
    <property type="molecule type" value="Genomic_DNA"/>
</dbReference>
<evidence type="ECO:0000313" key="5">
    <source>
        <dbReference type="EMBL" id="MDU0354771.1"/>
    </source>
</evidence>